<dbReference type="InterPro" id="IPR003018">
    <property type="entry name" value="GAF"/>
</dbReference>
<keyword evidence="3" id="KW-0175">Coiled coil</keyword>
<keyword evidence="4" id="KW-0472">Membrane</keyword>
<dbReference type="InterPro" id="IPR050469">
    <property type="entry name" value="Diguanylate_Cyclase"/>
</dbReference>
<dbReference type="Gene3D" id="3.30.450.40">
    <property type="match status" value="1"/>
</dbReference>
<dbReference type="RefSeq" id="WP_054588435.1">
    <property type="nucleotide sequence ID" value="NZ_CP012700.1"/>
</dbReference>
<dbReference type="SMART" id="SM00065">
    <property type="entry name" value="GAF"/>
    <property type="match status" value="1"/>
</dbReference>
<dbReference type="Gene3D" id="3.30.70.270">
    <property type="match status" value="1"/>
</dbReference>
<dbReference type="AlphaFoldDB" id="A0A0N9UW35"/>
<proteinExistence type="predicted"/>
<dbReference type="PANTHER" id="PTHR45138:SF9">
    <property type="entry name" value="DIGUANYLATE CYCLASE DGCM-RELATED"/>
    <property type="match status" value="1"/>
</dbReference>
<sequence length="600" mass="66162">MRLATITNWAYGATVVLTIVSSTTMILASNAQERERAAVEQRYALDKATSDLGTEIYALSDRARQFVNTGDPTYLAAYRSEVAALEAVEARIRHIGDAGATPGELDALKKAVALADTLHDEQQSALTAQENGNAALARQILFGAEYERQLDRAELEVQRFQDRLDSRIEAQVRDATDISQLWKRISEVVLALTALLVLCVLYFVFKQRVLHPVVKLSDVVNRLAVQDFAAEPPEVSHIDEIGDMAQAIRIFRENGLERQRLEAERDADWTMRDLLSRMTQRMQGCDSLHDLKEVVQRFVPEIAPDMPGRLYLLDRQRGLVVEACSWLGPVQSGTQFSALSCWALRRGLRHRPAGDNVDVPCDHVAWDGGHPVDTLCLPLTAQRETLGLLYFEMPTDGAASAAQLIYFDMLAENVGLAIANLQLRDTLREMAMADPLTGLANRRQLGPALETQIAQAERLGEPLGCLMIDVDHFKRFNDVHGHEAGDAVLRAVGQLLANVTRETGLAFRYGGEEFLVLLPTLSVVQAEERAEDIRARIAALRLGHGDTDLGPVTISVGVAVAPDHCAYDRLVRTADAALLRAKTLGRDRVEIAKLRNAASA</sequence>
<evidence type="ECO:0000259" key="6">
    <source>
        <dbReference type="PROSITE" id="PS50887"/>
    </source>
</evidence>
<keyword evidence="4" id="KW-0812">Transmembrane</keyword>
<evidence type="ECO:0000256" key="2">
    <source>
        <dbReference type="ARBA" id="ARBA00034247"/>
    </source>
</evidence>
<dbReference type="Proteomes" id="UP000058074">
    <property type="component" value="Chromosome"/>
</dbReference>
<dbReference type="Gene3D" id="6.10.340.10">
    <property type="match status" value="1"/>
</dbReference>
<keyword evidence="4" id="KW-1133">Transmembrane helix</keyword>
<feature type="domain" description="HAMP" evidence="5">
    <location>
        <begin position="207"/>
        <end position="260"/>
    </location>
</feature>
<evidence type="ECO:0000256" key="3">
    <source>
        <dbReference type="SAM" id="Coils"/>
    </source>
</evidence>
<organism evidence="7 8">
    <name type="scientific">Sphingopyxis macrogoltabida</name>
    <name type="common">Sphingomonas macrogoltabidus</name>
    <dbReference type="NCBI Taxonomy" id="33050"/>
    <lineage>
        <taxon>Bacteria</taxon>
        <taxon>Pseudomonadati</taxon>
        <taxon>Pseudomonadota</taxon>
        <taxon>Alphaproteobacteria</taxon>
        <taxon>Sphingomonadales</taxon>
        <taxon>Sphingomonadaceae</taxon>
        <taxon>Sphingopyxis</taxon>
    </lineage>
</organism>
<dbReference type="PROSITE" id="PS50885">
    <property type="entry name" value="HAMP"/>
    <property type="match status" value="1"/>
</dbReference>
<dbReference type="InterPro" id="IPR029787">
    <property type="entry name" value="Nucleotide_cyclase"/>
</dbReference>
<feature type="coiled-coil region" evidence="3">
    <location>
        <begin position="143"/>
        <end position="170"/>
    </location>
</feature>
<evidence type="ECO:0000313" key="8">
    <source>
        <dbReference type="Proteomes" id="UP000058074"/>
    </source>
</evidence>
<dbReference type="EC" id="2.7.7.65" evidence="1"/>
<accession>A0A0N9UW35</accession>
<dbReference type="SUPFAM" id="SSF158472">
    <property type="entry name" value="HAMP domain-like"/>
    <property type="match status" value="1"/>
</dbReference>
<dbReference type="OrthoDB" id="9812260at2"/>
<dbReference type="InterPro" id="IPR003660">
    <property type="entry name" value="HAMP_dom"/>
</dbReference>
<dbReference type="FunFam" id="3.30.70.270:FF:000001">
    <property type="entry name" value="Diguanylate cyclase domain protein"/>
    <property type="match status" value="1"/>
</dbReference>
<dbReference type="SMART" id="SM00304">
    <property type="entry name" value="HAMP"/>
    <property type="match status" value="1"/>
</dbReference>
<dbReference type="PANTHER" id="PTHR45138">
    <property type="entry name" value="REGULATORY COMPONENTS OF SENSORY TRANSDUCTION SYSTEM"/>
    <property type="match status" value="1"/>
</dbReference>
<dbReference type="GO" id="GO:1902201">
    <property type="term" value="P:negative regulation of bacterial-type flagellum-dependent cell motility"/>
    <property type="evidence" value="ECO:0007669"/>
    <property type="project" value="TreeGrafter"/>
</dbReference>
<dbReference type="SUPFAM" id="SSF55781">
    <property type="entry name" value="GAF domain-like"/>
    <property type="match status" value="1"/>
</dbReference>
<dbReference type="EMBL" id="CP012700">
    <property type="protein sequence ID" value="ALH81160.1"/>
    <property type="molecule type" value="Genomic_DNA"/>
</dbReference>
<feature type="transmembrane region" description="Helical" evidence="4">
    <location>
        <begin position="188"/>
        <end position="205"/>
    </location>
</feature>
<evidence type="ECO:0000256" key="1">
    <source>
        <dbReference type="ARBA" id="ARBA00012528"/>
    </source>
</evidence>
<dbReference type="InterPro" id="IPR000160">
    <property type="entry name" value="GGDEF_dom"/>
</dbReference>
<dbReference type="PROSITE" id="PS50887">
    <property type="entry name" value="GGDEF"/>
    <property type="match status" value="1"/>
</dbReference>
<dbReference type="SUPFAM" id="SSF55073">
    <property type="entry name" value="Nucleotide cyclase"/>
    <property type="match status" value="1"/>
</dbReference>
<protein>
    <recommendedName>
        <fullName evidence="1">diguanylate cyclase</fullName>
        <ecNumber evidence="1">2.7.7.65</ecNumber>
    </recommendedName>
</protein>
<reference evidence="7 8" key="1">
    <citation type="journal article" date="2015" name="Genome Announc.">
        <title>Complete Genome Sequence of Polypropylene Glycol- and Polyethylene Glycol-Degrading Sphingopyxis macrogoltabida Strain EY-1.</title>
        <authorList>
            <person name="Ohtsubo Y."/>
            <person name="Nagata Y."/>
            <person name="Numata M."/>
            <person name="Tsuchikane K."/>
            <person name="Hosoyama A."/>
            <person name="Yamazoe A."/>
            <person name="Tsuda M."/>
            <person name="Fujita N."/>
            <person name="Kawai F."/>
        </authorList>
    </citation>
    <scope>NUCLEOTIDE SEQUENCE [LARGE SCALE GENOMIC DNA]</scope>
    <source>
        <strain evidence="7 8">EY-1</strain>
    </source>
</reference>
<dbReference type="SMART" id="SM00267">
    <property type="entry name" value="GGDEF"/>
    <property type="match status" value="1"/>
</dbReference>
<evidence type="ECO:0000256" key="4">
    <source>
        <dbReference type="SAM" id="Phobius"/>
    </source>
</evidence>
<dbReference type="KEGG" id="smag:AN936_12515"/>
<dbReference type="CDD" id="cd01949">
    <property type="entry name" value="GGDEF"/>
    <property type="match status" value="1"/>
</dbReference>
<gene>
    <name evidence="7" type="ORF">AN936_12515</name>
</gene>
<dbReference type="GO" id="GO:0052621">
    <property type="term" value="F:diguanylate cyclase activity"/>
    <property type="evidence" value="ECO:0007669"/>
    <property type="project" value="UniProtKB-EC"/>
</dbReference>
<dbReference type="Pfam" id="PF00990">
    <property type="entry name" value="GGDEF"/>
    <property type="match status" value="1"/>
</dbReference>
<evidence type="ECO:0000259" key="5">
    <source>
        <dbReference type="PROSITE" id="PS50885"/>
    </source>
</evidence>
<dbReference type="InterPro" id="IPR029016">
    <property type="entry name" value="GAF-like_dom_sf"/>
</dbReference>
<feature type="domain" description="GGDEF" evidence="6">
    <location>
        <begin position="461"/>
        <end position="594"/>
    </location>
</feature>
<dbReference type="NCBIfam" id="TIGR00254">
    <property type="entry name" value="GGDEF"/>
    <property type="match status" value="1"/>
</dbReference>
<dbReference type="PATRIC" id="fig|33050.5.peg.2585"/>
<comment type="catalytic activity">
    <reaction evidence="2">
        <text>2 GTP = 3',3'-c-di-GMP + 2 diphosphate</text>
        <dbReference type="Rhea" id="RHEA:24898"/>
        <dbReference type="ChEBI" id="CHEBI:33019"/>
        <dbReference type="ChEBI" id="CHEBI:37565"/>
        <dbReference type="ChEBI" id="CHEBI:58805"/>
        <dbReference type="EC" id="2.7.7.65"/>
    </reaction>
</comment>
<name>A0A0N9UW35_SPHMC</name>
<evidence type="ECO:0000313" key="7">
    <source>
        <dbReference type="EMBL" id="ALH81160.1"/>
    </source>
</evidence>
<dbReference type="GO" id="GO:0007165">
    <property type="term" value="P:signal transduction"/>
    <property type="evidence" value="ECO:0007669"/>
    <property type="project" value="InterPro"/>
</dbReference>
<dbReference type="GO" id="GO:0005886">
    <property type="term" value="C:plasma membrane"/>
    <property type="evidence" value="ECO:0007669"/>
    <property type="project" value="TreeGrafter"/>
</dbReference>
<feature type="transmembrane region" description="Helical" evidence="4">
    <location>
        <begin position="6"/>
        <end position="28"/>
    </location>
</feature>
<dbReference type="Pfam" id="PF00672">
    <property type="entry name" value="HAMP"/>
    <property type="match status" value="1"/>
</dbReference>
<dbReference type="InterPro" id="IPR043128">
    <property type="entry name" value="Rev_trsase/Diguanyl_cyclase"/>
</dbReference>
<dbReference type="GO" id="GO:0043709">
    <property type="term" value="P:cell adhesion involved in single-species biofilm formation"/>
    <property type="evidence" value="ECO:0007669"/>
    <property type="project" value="TreeGrafter"/>
</dbReference>